<dbReference type="eggNOG" id="ENOG503261N">
    <property type="taxonomic scope" value="Bacteria"/>
</dbReference>
<dbReference type="AlphaFoldDB" id="F8K2C4"/>
<dbReference type="KEGG" id="sct:SCAT_3859"/>
<dbReference type="Proteomes" id="UP000007842">
    <property type="component" value="Chromosome"/>
</dbReference>
<accession>F8K2C4</accession>
<name>F8K2C4_STREN</name>
<dbReference type="OrthoDB" id="1550884at2"/>
<feature type="region of interest" description="Disordered" evidence="1">
    <location>
        <begin position="85"/>
        <end position="108"/>
    </location>
</feature>
<proteinExistence type="predicted"/>
<dbReference type="KEGG" id="scy:SCATT_38470"/>
<dbReference type="EMBL" id="CP003219">
    <property type="protein sequence ID" value="AEW96218.1"/>
    <property type="molecule type" value="Genomic_DNA"/>
</dbReference>
<keyword evidence="3" id="KW-1185">Reference proteome</keyword>
<gene>
    <name evidence="2" type="ordered locus">SCATT_38470</name>
</gene>
<accession>G8WR61</accession>
<evidence type="ECO:0000313" key="3">
    <source>
        <dbReference type="Proteomes" id="UP000007842"/>
    </source>
</evidence>
<dbReference type="HOGENOM" id="CLU_2195382_0_0_11"/>
<organism evidence="2 3">
    <name type="scientific">Streptantibioticus cattleyicolor (strain ATCC 35852 / DSM 46488 / JCM 4925 / NBRC 14057 / NRRL 8057)</name>
    <name type="common">Streptomyces cattleya</name>
    <dbReference type="NCBI Taxonomy" id="1003195"/>
    <lineage>
        <taxon>Bacteria</taxon>
        <taxon>Bacillati</taxon>
        <taxon>Actinomycetota</taxon>
        <taxon>Actinomycetes</taxon>
        <taxon>Kitasatosporales</taxon>
        <taxon>Streptomycetaceae</taxon>
        <taxon>Streptantibioticus</taxon>
    </lineage>
</organism>
<sequence>MLDAKGEGYALPIDHAQQALERLLKGKKVPAWALAAYYLRNYAFAFEGDGGYNELVTAFKKEFRFEEGTDFGVLFEDEEPTSFSGDWFEPFTLTAGQSTPPDEEGSDD</sequence>
<evidence type="ECO:0000256" key="1">
    <source>
        <dbReference type="SAM" id="MobiDB-lite"/>
    </source>
</evidence>
<protein>
    <submittedName>
        <fullName evidence="2">Uncharacterized protein</fullName>
    </submittedName>
</protein>
<dbReference type="PATRIC" id="fig|1003195.11.peg.5310"/>
<evidence type="ECO:0000313" key="2">
    <source>
        <dbReference type="EMBL" id="AEW96218.1"/>
    </source>
</evidence>
<dbReference type="STRING" id="1003195.SCATT_38470"/>
<reference evidence="3" key="1">
    <citation type="submission" date="2011-12" db="EMBL/GenBank/DDBJ databases">
        <title>Complete genome sequence of Streptomyces cattleya strain DSM 46488.</title>
        <authorList>
            <person name="Ou H.-Y."/>
            <person name="Li P."/>
            <person name="Zhao C."/>
            <person name="O'Hagan D."/>
            <person name="Deng Z."/>
        </authorList>
    </citation>
    <scope>NUCLEOTIDE SEQUENCE [LARGE SCALE GENOMIC DNA]</scope>
    <source>
        <strain evidence="3">ATCC 35852 / DSM 46488 / JCM 4925 / NBRC 14057 / NRRL 8057</strain>
    </source>
</reference>